<name>A0ABN7SQ77_OIKDI</name>
<feature type="compositionally biased region" description="Basic residues" evidence="1">
    <location>
        <begin position="71"/>
        <end position="80"/>
    </location>
</feature>
<sequence length="92" mass="10498">MKKDSNGESGLGNISDFSFANSTDSECDKTEDDFSDFEEEFYLHGYKAGNNEKGTSLKIITEKIQKETSRRKNKTPPLRKKSLDEILRELKS</sequence>
<evidence type="ECO:0000313" key="3">
    <source>
        <dbReference type="Proteomes" id="UP001158576"/>
    </source>
</evidence>
<accession>A0ABN7SQ77</accession>
<organism evidence="2 3">
    <name type="scientific">Oikopleura dioica</name>
    <name type="common">Tunicate</name>
    <dbReference type="NCBI Taxonomy" id="34765"/>
    <lineage>
        <taxon>Eukaryota</taxon>
        <taxon>Metazoa</taxon>
        <taxon>Chordata</taxon>
        <taxon>Tunicata</taxon>
        <taxon>Appendicularia</taxon>
        <taxon>Copelata</taxon>
        <taxon>Oikopleuridae</taxon>
        <taxon>Oikopleura</taxon>
    </lineage>
</organism>
<dbReference type="Proteomes" id="UP001158576">
    <property type="component" value="Chromosome 1"/>
</dbReference>
<keyword evidence="3" id="KW-1185">Reference proteome</keyword>
<dbReference type="EMBL" id="OU015566">
    <property type="protein sequence ID" value="CAG5105461.1"/>
    <property type="molecule type" value="Genomic_DNA"/>
</dbReference>
<proteinExistence type="predicted"/>
<evidence type="ECO:0000313" key="2">
    <source>
        <dbReference type="EMBL" id="CAG5105461.1"/>
    </source>
</evidence>
<feature type="region of interest" description="Disordered" evidence="1">
    <location>
        <begin position="1"/>
        <end position="32"/>
    </location>
</feature>
<protein>
    <submittedName>
        <fullName evidence="2">Oidioi.mRNA.OKI2018_I69.chr1.g2145.t1.cds</fullName>
    </submittedName>
</protein>
<reference evidence="2 3" key="1">
    <citation type="submission" date="2021-04" db="EMBL/GenBank/DDBJ databases">
        <authorList>
            <person name="Bliznina A."/>
        </authorList>
    </citation>
    <scope>NUCLEOTIDE SEQUENCE [LARGE SCALE GENOMIC DNA]</scope>
</reference>
<gene>
    <name evidence="2" type="ORF">OKIOD_LOCUS10910</name>
</gene>
<feature type="compositionally biased region" description="Basic and acidic residues" evidence="1">
    <location>
        <begin position="81"/>
        <end position="92"/>
    </location>
</feature>
<feature type="region of interest" description="Disordered" evidence="1">
    <location>
        <begin position="65"/>
        <end position="92"/>
    </location>
</feature>
<evidence type="ECO:0000256" key="1">
    <source>
        <dbReference type="SAM" id="MobiDB-lite"/>
    </source>
</evidence>
<feature type="compositionally biased region" description="Polar residues" evidence="1">
    <location>
        <begin position="15"/>
        <end position="24"/>
    </location>
</feature>